<evidence type="ECO:0000313" key="5">
    <source>
        <dbReference type="EMBL" id="KAG3213834.1"/>
    </source>
</evidence>
<dbReference type="Proteomes" id="UP000774804">
    <property type="component" value="Unassembled WGS sequence"/>
</dbReference>
<dbReference type="Proteomes" id="UP000735874">
    <property type="component" value="Unassembled WGS sequence"/>
</dbReference>
<organism evidence="6 7">
    <name type="scientific">Phytophthora cactorum</name>
    <dbReference type="NCBI Taxonomy" id="29920"/>
    <lineage>
        <taxon>Eukaryota</taxon>
        <taxon>Sar</taxon>
        <taxon>Stramenopiles</taxon>
        <taxon>Oomycota</taxon>
        <taxon>Peronosporomycetes</taxon>
        <taxon>Peronosporales</taxon>
        <taxon>Peronosporaceae</taxon>
        <taxon>Phytophthora</taxon>
    </lineage>
</organism>
<dbReference type="Proteomes" id="UP000697107">
    <property type="component" value="Unassembled WGS sequence"/>
</dbReference>
<dbReference type="AlphaFoldDB" id="A0A329STJ7"/>
<dbReference type="VEuPathDB" id="FungiDB:PC110_g3582"/>
<evidence type="ECO:0000313" key="1">
    <source>
        <dbReference type="EMBL" id="KAG2850396.1"/>
    </source>
</evidence>
<dbReference type="OrthoDB" id="109678at2759"/>
<evidence type="ECO:0000313" key="2">
    <source>
        <dbReference type="EMBL" id="KAG2900504.1"/>
    </source>
</evidence>
<dbReference type="Proteomes" id="UP000736787">
    <property type="component" value="Unassembled WGS sequence"/>
</dbReference>
<reference evidence="5" key="2">
    <citation type="submission" date="2018-05" db="EMBL/GenBank/DDBJ databases">
        <title>Effector identification in a new, highly contiguous assembly of the strawberry crown rot pathogen Phytophthora cactorum.</title>
        <authorList>
            <person name="Armitage A.D."/>
            <person name="Nellist C.F."/>
            <person name="Bates H."/>
            <person name="Vickerstaff R.J."/>
            <person name="Harrison R.J."/>
        </authorList>
    </citation>
    <scope>NUCLEOTIDE SEQUENCE</scope>
    <source>
        <strain evidence="1">15-7</strain>
        <strain evidence="2">4032</strain>
        <strain evidence="3">4040</strain>
        <strain evidence="4">P415</strain>
        <strain evidence="5">P421</strain>
    </source>
</reference>
<dbReference type="EMBL" id="RCML01000051">
    <property type="protein sequence ID" value="KAG2995123.1"/>
    <property type="molecule type" value="Genomic_DNA"/>
</dbReference>
<reference evidence="6 7" key="1">
    <citation type="submission" date="2018-01" db="EMBL/GenBank/DDBJ databases">
        <title>Draft genome of the strawberry crown rot pathogen Phytophthora cactorum.</title>
        <authorList>
            <person name="Armitage A.D."/>
            <person name="Lysoe E."/>
            <person name="Nellist C.F."/>
            <person name="Harrison R.J."/>
            <person name="Brurberg M.B."/>
        </authorList>
    </citation>
    <scope>NUCLEOTIDE SEQUENCE [LARGE SCALE GENOMIC DNA]</scope>
    <source>
        <strain evidence="6 7">10300</strain>
    </source>
</reference>
<proteinExistence type="predicted"/>
<evidence type="ECO:0000313" key="6">
    <source>
        <dbReference type="EMBL" id="RAW40194.1"/>
    </source>
</evidence>
<keyword evidence="7" id="KW-1185">Reference proteome</keyword>
<dbReference type="Proteomes" id="UP000251314">
    <property type="component" value="Unassembled WGS sequence"/>
</dbReference>
<accession>A0A329STJ7</accession>
<protein>
    <submittedName>
        <fullName evidence="6">Uncharacterized protein</fullName>
    </submittedName>
</protein>
<evidence type="ECO:0000313" key="3">
    <source>
        <dbReference type="EMBL" id="KAG2915917.1"/>
    </source>
</evidence>
<dbReference type="EMBL" id="RCMI01000695">
    <property type="protein sequence ID" value="KAG2900504.1"/>
    <property type="molecule type" value="Genomic_DNA"/>
</dbReference>
<gene>
    <name evidence="6" type="ORF">PC110_g3582</name>
    <name evidence="1" type="ORF">PC113_g16827</name>
    <name evidence="2" type="ORF">PC115_g16177</name>
    <name evidence="3" type="ORF">PC117_g17887</name>
    <name evidence="4" type="ORF">PC118_g3108</name>
    <name evidence="5" type="ORF">PC129_g15250</name>
</gene>
<sequence length="104" mass="11977">MVYNNTNGGDVEMPLAQLIYEYIRAPRLAEWSEPALVMYQRQRRRYQGKLRKRCSATDETAYAVAVSIKASMEPVLDHLVFCIPKKAILEVTDEDQIRTIQTKA</sequence>
<comment type="caution">
    <text evidence="6">The sequence shown here is derived from an EMBL/GenBank/DDBJ whole genome shotgun (WGS) entry which is preliminary data.</text>
</comment>
<evidence type="ECO:0000313" key="7">
    <source>
        <dbReference type="Proteomes" id="UP000251314"/>
    </source>
</evidence>
<dbReference type="EMBL" id="RCMV01000694">
    <property type="protein sequence ID" value="KAG3213834.1"/>
    <property type="molecule type" value="Genomic_DNA"/>
</dbReference>
<evidence type="ECO:0000313" key="4">
    <source>
        <dbReference type="EMBL" id="KAG2995123.1"/>
    </source>
</evidence>
<dbReference type="EMBL" id="MJFZ01000051">
    <property type="protein sequence ID" value="RAW40194.1"/>
    <property type="molecule type" value="Genomic_DNA"/>
</dbReference>
<dbReference type="EMBL" id="RCMK01000693">
    <property type="protein sequence ID" value="KAG2915917.1"/>
    <property type="molecule type" value="Genomic_DNA"/>
</dbReference>
<name>A0A329STJ7_9STRA</name>
<dbReference type="EMBL" id="RCMG01000690">
    <property type="protein sequence ID" value="KAG2850396.1"/>
    <property type="molecule type" value="Genomic_DNA"/>
</dbReference>
<dbReference type="Proteomes" id="UP000760860">
    <property type="component" value="Unassembled WGS sequence"/>
</dbReference>